<dbReference type="PANTHER" id="PTHR43290:SF2">
    <property type="entry name" value="MEVALONATE KINASE"/>
    <property type="match status" value="1"/>
</dbReference>
<dbReference type="InterPro" id="IPR036554">
    <property type="entry name" value="GHMP_kinase_C_sf"/>
</dbReference>
<evidence type="ECO:0000256" key="11">
    <source>
        <dbReference type="ARBA" id="ARBA00023098"/>
    </source>
</evidence>
<organism evidence="17 20">
    <name type="scientific">Methanothrix harundinacea</name>
    <dbReference type="NCBI Taxonomy" id="301375"/>
    <lineage>
        <taxon>Archaea</taxon>
        <taxon>Methanobacteriati</taxon>
        <taxon>Methanobacteriota</taxon>
        <taxon>Stenosarchaea group</taxon>
        <taxon>Methanomicrobia</taxon>
        <taxon>Methanotrichales</taxon>
        <taxon>Methanotrichaceae</taxon>
        <taxon>Methanothrix</taxon>
    </lineage>
</organism>
<accession>A0A117LG71</accession>
<dbReference type="EMBL" id="LGHB01000004">
    <property type="protein sequence ID" value="KUK97192.1"/>
    <property type="molecule type" value="Genomic_DNA"/>
</dbReference>
<comment type="caution">
    <text evidence="17">The sequence shown here is derived from an EMBL/GenBank/DDBJ whole genome shotgun (WGS) entry which is preliminary data.</text>
</comment>
<evidence type="ECO:0000313" key="18">
    <source>
        <dbReference type="EMBL" id="KUK97192.1"/>
    </source>
</evidence>
<protein>
    <recommendedName>
        <fullName evidence="3 14">Mevalonate kinase</fullName>
        <shortName evidence="14">MK</shortName>
        <shortName evidence="14">MVK</shortName>
        <ecNumber evidence="3 14">2.7.1.36</ecNumber>
    </recommendedName>
</protein>
<evidence type="ECO:0000256" key="13">
    <source>
        <dbReference type="ARBA" id="ARBA00029438"/>
    </source>
</evidence>
<proteinExistence type="inferred from homology"/>
<evidence type="ECO:0000313" key="17">
    <source>
        <dbReference type="EMBL" id="KUK45443.1"/>
    </source>
</evidence>
<dbReference type="EC" id="2.7.1.36" evidence="3 14"/>
<dbReference type="PROSITE" id="PS00627">
    <property type="entry name" value="GHMP_KINASES_ATP"/>
    <property type="match status" value="1"/>
</dbReference>
<sequence>MILFGEHAVVSGAAALGAAVDLRVRAGIEDLPGRVEISAPDLRVTLAGIAVDPFSGAILGNSIKEGAVHATRYISAVLKEFGARDLRVTVVSEVPPASGLGSSASVVVATLGALSRHLSLDLSLDEIADEAHRIEKSVQNGLGSPMDTALATFGGYQIVEGSAKLIDLPEMRLVVGFTGRPHDTRAEVEKVQSFGARYPEIVDPIFRAIGEISTRAVGCIRGGSLEELGRLFDANHGLLESIGVGTRELSELVYASRGAGRAFGAKITGAGGGGCMIALPGPGPENVLRVMTAIAQARGEPFSVVTGCPGLRLEDSADEI</sequence>
<dbReference type="Proteomes" id="UP000053961">
    <property type="component" value="Unassembled WGS sequence"/>
</dbReference>
<comment type="catalytic activity">
    <reaction evidence="14">
        <text>(R)-mevalonate + ATP = (R)-5-phosphomevalonate + ADP + H(+)</text>
        <dbReference type="Rhea" id="RHEA:17065"/>
        <dbReference type="ChEBI" id="CHEBI:15378"/>
        <dbReference type="ChEBI" id="CHEBI:30616"/>
        <dbReference type="ChEBI" id="CHEBI:36464"/>
        <dbReference type="ChEBI" id="CHEBI:58146"/>
        <dbReference type="ChEBI" id="CHEBI:456216"/>
        <dbReference type="EC" id="2.7.1.36"/>
    </reaction>
</comment>
<keyword evidence="12 14" id="KW-0414">Isoprene biosynthesis</keyword>
<dbReference type="GO" id="GO:0019287">
    <property type="term" value="P:isopentenyl diphosphate biosynthetic process, mevalonate pathway"/>
    <property type="evidence" value="ECO:0007669"/>
    <property type="project" value="UniProtKB-UniRule"/>
</dbReference>
<feature type="binding site" evidence="14">
    <location>
        <begin position="95"/>
        <end position="105"/>
    </location>
    <ligand>
        <name>ATP</name>
        <dbReference type="ChEBI" id="CHEBI:30616"/>
    </ligand>
</feature>
<dbReference type="PANTHER" id="PTHR43290">
    <property type="entry name" value="MEVALONATE KINASE"/>
    <property type="match status" value="1"/>
</dbReference>
<keyword evidence="5 14" id="KW-0444">Lipid biosynthesis</keyword>
<name>A0A117LG71_9EURY</name>
<dbReference type="InterPro" id="IPR006204">
    <property type="entry name" value="GHMP_kinase_N_dom"/>
</dbReference>
<reference evidence="18" key="1">
    <citation type="journal article" date="2015" name="MBio">
        <title>Genome-resolved metagenomic analysis reveals roles for candidate phyla and other microbial community members in biogeochemical transformations in oil reservoirs.</title>
        <authorList>
            <person name="Hu P."/>
            <person name="Tom L."/>
            <person name="Singh A."/>
            <person name="Thomas B.C."/>
            <person name="Baker B.J."/>
            <person name="Piceno Y.M."/>
            <person name="Andersen G.L."/>
            <person name="Banfield J.F."/>
        </authorList>
    </citation>
    <scope>NUCLEOTIDE SEQUENCE [LARGE SCALE GENOMIC DNA]</scope>
    <source>
        <strain evidence="18">56_747</strain>
    </source>
</reference>
<keyword evidence="9 14" id="KW-0067">ATP-binding</keyword>
<dbReference type="InterPro" id="IPR014721">
    <property type="entry name" value="Ribsml_uS5_D2-typ_fold_subgr"/>
</dbReference>
<evidence type="ECO:0000313" key="20">
    <source>
        <dbReference type="Proteomes" id="UP000057043"/>
    </source>
</evidence>
<reference evidence="19 20" key="2">
    <citation type="journal article" date="2015" name="MBio">
        <title>Genome-Resolved Metagenomic Analysis Reveals Roles for Candidate Phyla and Other Microbial Community Members in Biogeochemical Transformations in Oil Reservoirs.</title>
        <authorList>
            <person name="Hu P."/>
            <person name="Tom L."/>
            <person name="Singh A."/>
            <person name="Thomas B.C."/>
            <person name="Baker B.J."/>
            <person name="Piceno Y.M."/>
            <person name="Andersen G.L."/>
            <person name="Banfield J.F."/>
        </authorList>
    </citation>
    <scope>NUCLEOTIDE SEQUENCE [LARGE SCALE GENOMIC DNA]</scope>
    <source>
        <strain evidence="17">57_489</strain>
    </source>
</reference>
<dbReference type="Pfam" id="PF00288">
    <property type="entry name" value="GHMP_kinases_N"/>
    <property type="match status" value="1"/>
</dbReference>
<dbReference type="SUPFAM" id="SSF54211">
    <property type="entry name" value="Ribosomal protein S5 domain 2-like"/>
    <property type="match status" value="1"/>
</dbReference>
<dbReference type="PATRIC" id="fig|301375.6.peg.1482"/>
<dbReference type="UniPathway" id="UPA00057">
    <property type="reaction ID" value="UER00098"/>
</dbReference>
<comment type="subcellular location">
    <subcellularLocation>
        <location evidence="1 14">Cytoplasm</location>
    </subcellularLocation>
</comment>
<dbReference type="PRINTS" id="PR00959">
    <property type="entry name" value="MEVGALKINASE"/>
</dbReference>
<evidence type="ECO:0000256" key="6">
    <source>
        <dbReference type="ARBA" id="ARBA00022679"/>
    </source>
</evidence>
<evidence type="ECO:0000256" key="1">
    <source>
        <dbReference type="ARBA" id="ARBA00004496"/>
    </source>
</evidence>
<dbReference type="GO" id="GO:0004496">
    <property type="term" value="F:mevalonate kinase activity"/>
    <property type="evidence" value="ECO:0007669"/>
    <property type="project" value="UniProtKB-UniRule"/>
</dbReference>
<dbReference type="SUPFAM" id="SSF55060">
    <property type="entry name" value="GHMP Kinase, C-terminal domain"/>
    <property type="match status" value="1"/>
</dbReference>
<dbReference type="NCBIfam" id="TIGR00549">
    <property type="entry name" value="mevalon_kin"/>
    <property type="match status" value="1"/>
</dbReference>
<evidence type="ECO:0000256" key="3">
    <source>
        <dbReference type="ARBA" id="ARBA00012103"/>
    </source>
</evidence>
<evidence type="ECO:0000256" key="7">
    <source>
        <dbReference type="ARBA" id="ARBA00022741"/>
    </source>
</evidence>
<evidence type="ECO:0000256" key="4">
    <source>
        <dbReference type="ARBA" id="ARBA00022490"/>
    </source>
</evidence>
<feature type="active site" description="Proton acceptor" evidence="14">
    <location>
        <position position="147"/>
    </location>
</feature>
<keyword evidence="4 14" id="KW-0963">Cytoplasm</keyword>
<keyword evidence="10 14" id="KW-0460">Magnesium</keyword>
<dbReference type="GO" id="GO:0005524">
    <property type="term" value="F:ATP binding"/>
    <property type="evidence" value="ECO:0007669"/>
    <property type="project" value="UniProtKB-UniRule"/>
</dbReference>
<dbReference type="InterPro" id="IPR020568">
    <property type="entry name" value="Ribosomal_Su5_D2-typ_SF"/>
</dbReference>
<dbReference type="EMBL" id="LGFT01000003">
    <property type="protein sequence ID" value="KUK45443.1"/>
    <property type="molecule type" value="Genomic_DNA"/>
</dbReference>
<dbReference type="HAMAP" id="MF_00217">
    <property type="entry name" value="Mevalonate_kinase"/>
    <property type="match status" value="1"/>
</dbReference>
<feature type="domain" description="GHMP kinase C-terminal" evidence="16">
    <location>
        <begin position="220"/>
        <end position="288"/>
    </location>
</feature>
<evidence type="ECO:0000256" key="8">
    <source>
        <dbReference type="ARBA" id="ARBA00022777"/>
    </source>
</evidence>
<dbReference type="InterPro" id="IPR006203">
    <property type="entry name" value="GHMP_knse_ATP-bd_CS"/>
</dbReference>
<keyword evidence="6 14" id="KW-0808">Transferase</keyword>
<evidence type="ECO:0000313" key="19">
    <source>
        <dbReference type="Proteomes" id="UP000053961"/>
    </source>
</evidence>
<keyword evidence="11 14" id="KW-0443">Lipid metabolism</keyword>
<keyword evidence="7 14" id="KW-0547">Nucleotide-binding</keyword>
<dbReference type="GO" id="GO:0000287">
    <property type="term" value="F:magnesium ion binding"/>
    <property type="evidence" value="ECO:0007669"/>
    <property type="project" value="UniProtKB-UniRule"/>
</dbReference>
<evidence type="ECO:0000256" key="12">
    <source>
        <dbReference type="ARBA" id="ARBA00023229"/>
    </source>
</evidence>
<dbReference type="InterPro" id="IPR022937">
    <property type="entry name" value="Mevalonate_kinase_arc"/>
</dbReference>
<comment type="subunit">
    <text evidence="14">Homodimer.</text>
</comment>
<dbReference type="Gene3D" id="3.30.230.10">
    <property type="match status" value="1"/>
</dbReference>
<comment type="function">
    <text evidence="14">Catalyzes the phosphorylation of (R)-mevalonate (MVA) to (R)-mevalonate 5-phosphate (MVAP). Functions in the mevalonate (MVA) pathway leading to isopentenyl diphosphate (IPP), a key precursor for the biosynthesis of isoprenoid compounds such as archaeal membrane lipids.</text>
</comment>
<evidence type="ECO:0000256" key="9">
    <source>
        <dbReference type="ARBA" id="ARBA00022840"/>
    </source>
</evidence>
<dbReference type="InterPro" id="IPR006205">
    <property type="entry name" value="Mev_gal_kin"/>
</dbReference>
<dbReference type="GO" id="GO:0005829">
    <property type="term" value="C:cytosol"/>
    <property type="evidence" value="ECO:0007669"/>
    <property type="project" value="TreeGrafter"/>
</dbReference>
<evidence type="ECO:0000256" key="2">
    <source>
        <dbReference type="ARBA" id="ARBA00006495"/>
    </source>
</evidence>
<comment type="pathway">
    <text evidence="13 14">Isoprenoid biosynthesis; isopentenyl diphosphate biosynthesis via mevalonate pathway; isopentenyl diphosphate from (R)-mevalonate: step 1/3.</text>
</comment>
<dbReference type="Proteomes" id="UP000057043">
    <property type="component" value="Unassembled WGS sequence"/>
</dbReference>
<keyword evidence="8 14" id="KW-0418">Kinase</keyword>
<evidence type="ECO:0000256" key="10">
    <source>
        <dbReference type="ARBA" id="ARBA00022842"/>
    </source>
</evidence>
<feature type="domain" description="GHMP kinase N-terminal" evidence="15">
    <location>
        <begin position="72"/>
        <end position="155"/>
    </location>
</feature>
<comment type="similarity">
    <text evidence="2 14">Belongs to the GHMP kinase family. Mevalonate kinase subfamily.</text>
</comment>
<dbReference type="Gene3D" id="3.30.70.890">
    <property type="entry name" value="GHMP kinase, C-terminal domain"/>
    <property type="match status" value="1"/>
</dbReference>
<dbReference type="Pfam" id="PF08544">
    <property type="entry name" value="GHMP_kinases_C"/>
    <property type="match status" value="1"/>
</dbReference>
<dbReference type="InterPro" id="IPR013750">
    <property type="entry name" value="GHMP_kinase_C_dom"/>
</dbReference>
<evidence type="ECO:0000256" key="14">
    <source>
        <dbReference type="HAMAP-Rule" id="MF_00217"/>
    </source>
</evidence>
<comment type="cofactor">
    <cofactor evidence="14">
        <name>Mg(2+)</name>
        <dbReference type="ChEBI" id="CHEBI:18420"/>
    </cofactor>
</comment>
<evidence type="ECO:0000259" key="15">
    <source>
        <dbReference type="Pfam" id="PF00288"/>
    </source>
</evidence>
<dbReference type="AlphaFoldDB" id="A0A117LG71"/>
<gene>
    <name evidence="14" type="primary">mvk</name>
    <name evidence="17" type="ORF">XD72_0221</name>
    <name evidence="18" type="ORF">XE07_0577</name>
</gene>
<evidence type="ECO:0000259" key="16">
    <source>
        <dbReference type="Pfam" id="PF08544"/>
    </source>
</evidence>
<evidence type="ECO:0000256" key="5">
    <source>
        <dbReference type="ARBA" id="ARBA00022516"/>
    </source>
</evidence>